<keyword evidence="1" id="KW-0614">Plasmid</keyword>
<evidence type="ECO:0000313" key="2">
    <source>
        <dbReference type="Proteomes" id="UP000218418"/>
    </source>
</evidence>
<dbReference type="OrthoDB" id="508029at2"/>
<dbReference type="EMBL" id="AP018228">
    <property type="protein sequence ID" value="BAY87764.1"/>
    <property type="molecule type" value="Genomic_DNA"/>
</dbReference>
<name>A0A1Z4M2P1_9CYAN</name>
<proteinExistence type="predicted"/>
<protein>
    <submittedName>
        <fullName evidence="1">Uncharacterized protein</fullName>
    </submittedName>
</protein>
<keyword evidence="2" id="KW-1185">Reference proteome</keyword>
<evidence type="ECO:0000313" key="1">
    <source>
        <dbReference type="EMBL" id="BAY87764.1"/>
    </source>
</evidence>
<organism evidence="1 2">
    <name type="scientific">Calothrix parasitica NIES-267</name>
    <dbReference type="NCBI Taxonomy" id="1973488"/>
    <lineage>
        <taxon>Bacteria</taxon>
        <taxon>Bacillati</taxon>
        <taxon>Cyanobacteriota</taxon>
        <taxon>Cyanophyceae</taxon>
        <taxon>Nostocales</taxon>
        <taxon>Calotrichaceae</taxon>
        <taxon>Calothrix</taxon>
    </lineage>
</organism>
<dbReference type="Proteomes" id="UP000218418">
    <property type="component" value="Plasmid plasmid1"/>
</dbReference>
<gene>
    <name evidence="1" type="ORF">NIES267_72880</name>
</gene>
<accession>A0A1Z4M2P1</accession>
<reference evidence="1 2" key="1">
    <citation type="submission" date="2017-06" db="EMBL/GenBank/DDBJ databases">
        <title>Genome sequencing of cyanobaciteial culture collection at National Institute for Environmental Studies (NIES).</title>
        <authorList>
            <person name="Hirose Y."/>
            <person name="Shimura Y."/>
            <person name="Fujisawa T."/>
            <person name="Nakamura Y."/>
            <person name="Kawachi M."/>
        </authorList>
    </citation>
    <scope>NUCLEOTIDE SEQUENCE [LARGE SCALE GENOMIC DNA]</scope>
    <source>
        <strain evidence="1 2">NIES-267</strain>
        <plasmid evidence="2">Plasmid1 dna</plasmid>
    </source>
</reference>
<dbReference type="AlphaFoldDB" id="A0A1Z4M2P1"/>
<geneLocation type="plasmid" evidence="2">
    <name>Plasmid1 dna</name>
</geneLocation>
<sequence length="354" mass="40631">MTVVTLLPNTDCANSLGEATVNILENAFYLAKQKLELSRKAYKKLIKQWGWENEDKKYLKVNQTFKKFSPQDLAQVEPATIFCLANQNKKYAPVIEKLLDISHITQQTVRELMKQQRKPKLFFPEKPTIWRQTRDGRRYCQVPPIHDQETGVILQRMMDSEGKSAQQIVAESLALRKALQEECLVEVPVMEETENIEVETQEVEVSESKHLGIDNPQTESDKVIVNPTTTQETIEFLSNELFVLIENIDNFGKKEVKGTEELIARIIDFCNIQPIEEQWNTLASITYKDINALAIVIENSGTYHKEWLLNLPRLLADAVLENPEELEWVDKQLRSEALSLISKITAFSAISKNI</sequence>